<feature type="region of interest" description="Disordered" evidence="1">
    <location>
        <begin position="148"/>
        <end position="189"/>
    </location>
</feature>
<proteinExistence type="predicted"/>
<gene>
    <name evidence="2" type="ORF">DM860_008120</name>
</gene>
<keyword evidence="3" id="KW-1185">Reference proteome</keyword>
<evidence type="ECO:0000313" key="2">
    <source>
        <dbReference type="EMBL" id="RAL39980.1"/>
    </source>
</evidence>
<sequence length="189" mass="20528">MSREKTTKAVDEVEELLQAAADETLLQLSVDAHTTRGSSTQSIAPDLDRRFQALKTRPKSSAIPNKHPNTSAPTASPATDNVNCHRTVGDGGDENDLFARFAALKSSLPSYSSSAGSGCNPGLGRVELENVEDLDEDDQVEKLIKWAVDAARLDPSPPSDTDYEDDDDNSDSHSEDEDNDGTKRQQKRK</sequence>
<feature type="region of interest" description="Disordered" evidence="1">
    <location>
        <begin position="32"/>
        <end position="89"/>
    </location>
</feature>
<name>A0A328D4E6_9ASTE</name>
<evidence type="ECO:0000256" key="1">
    <source>
        <dbReference type="SAM" id="MobiDB-lite"/>
    </source>
</evidence>
<feature type="compositionally biased region" description="Acidic residues" evidence="1">
    <location>
        <begin position="161"/>
        <end position="179"/>
    </location>
</feature>
<comment type="caution">
    <text evidence="2">The sequence shown here is derived from an EMBL/GenBank/DDBJ whole genome shotgun (WGS) entry which is preliminary data.</text>
</comment>
<protein>
    <submittedName>
        <fullName evidence="2">Uncharacterized protein</fullName>
    </submittedName>
</protein>
<organism evidence="2 3">
    <name type="scientific">Cuscuta australis</name>
    <dbReference type="NCBI Taxonomy" id="267555"/>
    <lineage>
        <taxon>Eukaryota</taxon>
        <taxon>Viridiplantae</taxon>
        <taxon>Streptophyta</taxon>
        <taxon>Embryophyta</taxon>
        <taxon>Tracheophyta</taxon>
        <taxon>Spermatophyta</taxon>
        <taxon>Magnoliopsida</taxon>
        <taxon>eudicotyledons</taxon>
        <taxon>Gunneridae</taxon>
        <taxon>Pentapetalae</taxon>
        <taxon>asterids</taxon>
        <taxon>lamiids</taxon>
        <taxon>Solanales</taxon>
        <taxon>Convolvulaceae</taxon>
        <taxon>Cuscuteae</taxon>
        <taxon>Cuscuta</taxon>
        <taxon>Cuscuta subgen. Grammica</taxon>
        <taxon>Cuscuta sect. Cleistogrammica</taxon>
    </lineage>
</organism>
<accession>A0A328D4E6</accession>
<dbReference type="EMBL" id="NQVE01000195">
    <property type="protein sequence ID" value="RAL39980.1"/>
    <property type="molecule type" value="Genomic_DNA"/>
</dbReference>
<reference evidence="2 3" key="1">
    <citation type="submission" date="2018-06" db="EMBL/GenBank/DDBJ databases">
        <title>The Genome of Cuscuta australis (Dodder) Provides Insight into the Evolution of Plant Parasitism.</title>
        <authorList>
            <person name="Liu H."/>
        </authorList>
    </citation>
    <scope>NUCLEOTIDE SEQUENCE [LARGE SCALE GENOMIC DNA]</scope>
    <source>
        <strain evidence="3">cv. Yunnan</strain>
        <tissue evidence="2">Vines</tissue>
    </source>
</reference>
<evidence type="ECO:0000313" key="3">
    <source>
        <dbReference type="Proteomes" id="UP000249390"/>
    </source>
</evidence>
<dbReference type="AlphaFoldDB" id="A0A328D4E6"/>
<feature type="compositionally biased region" description="Polar residues" evidence="1">
    <location>
        <begin position="67"/>
        <end position="84"/>
    </location>
</feature>
<dbReference type="Proteomes" id="UP000249390">
    <property type="component" value="Unassembled WGS sequence"/>
</dbReference>